<dbReference type="InterPro" id="IPR036047">
    <property type="entry name" value="F-box-like_dom_sf"/>
</dbReference>
<comment type="caution">
    <text evidence="1">The sequence shown here is derived from an EMBL/GenBank/DDBJ whole genome shotgun (WGS) entry which is preliminary data.</text>
</comment>
<dbReference type="OrthoDB" id="2890636at2759"/>
<dbReference type="AlphaFoldDB" id="A0A8H6YDE2"/>
<evidence type="ECO:0000313" key="1">
    <source>
        <dbReference type="EMBL" id="KAF7357107.1"/>
    </source>
</evidence>
<dbReference type="SUPFAM" id="SSF81383">
    <property type="entry name" value="F-box domain"/>
    <property type="match status" value="1"/>
</dbReference>
<evidence type="ECO:0000313" key="2">
    <source>
        <dbReference type="Proteomes" id="UP000623467"/>
    </source>
</evidence>
<gene>
    <name evidence="1" type="ORF">MSAN_01304800</name>
</gene>
<reference evidence="1" key="1">
    <citation type="submission" date="2020-05" db="EMBL/GenBank/DDBJ databases">
        <title>Mycena genomes resolve the evolution of fungal bioluminescence.</title>
        <authorList>
            <person name="Tsai I.J."/>
        </authorList>
    </citation>
    <scope>NUCLEOTIDE SEQUENCE</scope>
    <source>
        <strain evidence="1">160909Yilan</strain>
    </source>
</reference>
<protein>
    <submittedName>
        <fullName evidence="1">F-box domain-containing protein</fullName>
    </submittedName>
</protein>
<accession>A0A8H6YDE2</accession>
<proteinExistence type="predicted"/>
<sequence length="296" mass="33199">MSFTTLDEDIVLEILKLGDIYTVLTVSAINKSLHHLALTKQLWLSLIESDTFRAPPDLPPHNRETLKSYSSEELISLIKRTASTRAPLGRVAVSHQFFLDLGIQIRHARLFPGARYMVLRSTTRDNLELYDAWSGQHVWTNVTDRPSSCEIDFVPGFAIARVLIAHIGYTLHVEEIDLTTGASREIFSLGFVTKRFRSLCSIVGDFFLYSLAPLYVSSKLVLVNWRTSTYVVLGHEPSRTALIPGYIVTTYPGSDAPRQQLLTVTSLSAYSPHWKPLTQRNLTGQLTLCTVPPQPS</sequence>
<keyword evidence="2" id="KW-1185">Reference proteome</keyword>
<dbReference type="Proteomes" id="UP000623467">
    <property type="component" value="Unassembled WGS sequence"/>
</dbReference>
<organism evidence="1 2">
    <name type="scientific">Mycena sanguinolenta</name>
    <dbReference type="NCBI Taxonomy" id="230812"/>
    <lineage>
        <taxon>Eukaryota</taxon>
        <taxon>Fungi</taxon>
        <taxon>Dikarya</taxon>
        <taxon>Basidiomycota</taxon>
        <taxon>Agaricomycotina</taxon>
        <taxon>Agaricomycetes</taxon>
        <taxon>Agaricomycetidae</taxon>
        <taxon>Agaricales</taxon>
        <taxon>Marasmiineae</taxon>
        <taxon>Mycenaceae</taxon>
        <taxon>Mycena</taxon>
    </lineage>
</organism>
<name>A0A8H6YDE2_9AGAR</name>
<dbReference type="EMBL" id="JACAZH010000010">
    <property type="protein sequence ID" value="KAF7357107.1"/>
    <property type="molecule type" value="Genomic_DNA"/>
</dbReference>